<evidence type="ECO:0000259" key="1">
    <source>
        <dbReference type="Pfam" id="PF03050"/>
    </source>
</evidence>
<reference evidence="2 3" key="1">
    <citation type="submission" date="2019-04" db="EMBL/GenBank/DDBJ databases">
        <title>Genome sequence of strain 7209-2.</title>
        <authorList>
            <person name="Gao J."/>
            <person name="Sun J."/>
        </authorList>
    </citation>
    <scope>NUCLEOTIDE SEQUENCE [LARGE SCALE GENOMIC DNA]</scope>
    <source>
        <strain evidence="2 3">7209-2</strain>
    </source>
</reference>
<proteinExistence type="predicted"/>
<protein>
    <recommendedName>
        <fullName evidence="1">Transposase IS66 central domain-containing protein</fullName>
    </recommendedName>
</protein>
<dbReference type="InterPro" id="IPR004291">
    <property type="entry name" value="Transposase_IS66_central"/>
</dbReference>
<dbReference type="EMBL" id="STGT01000004">
    <property type="protein sequence ID" value="THV12846.1"/>
    <property type="molecule type" value="Genomic_DNA"/>
</dbReference>
<evidence type="ECO:0000313" key="2">
    <source>
        <dbReference type="EMBL" id="THV12846.1"/>
    </source>
</evidence>
<accession>A0ABY2QSY1</accession>
<sequence>MLAADRAGKLSRSSPVVEAIDHMFKRWDGFTSSLDDGRICLTKNAAERAHRVFPP</sequence>
<name>A0ABY2QSY1_9HYPH</name>
<evidence type="ECO:0000313" key="3">
    <source>
        <dbReference type="Proteomes" id="UP000309667"/>
    </source>
</evidence>
<dbReference type="Proteomes" id="UP000309667">
    <property type="component" value="Unassembled WGS sequence"/>
</dbReference>
<organism evidence="2 3">
    <name type="scientific">Rhizobium rhizophilum</name>
    <dbReference type="NCBI Taxonomy" id="1850373"/>
    <lineage>
        <taxon>Bacteria</taxon>
        <taxon>Pseudomonadati</taxon>
        <taxon>Pseudomonadota</taxon>
        <taxon>Alphaproteobacteria</taxon>
        <taxon>Hyphomicrobiales</taxon>
        <taxon>Rhizobiaceae</taxon>
        <taxon>Rhizobium/Agrobacterium group</taxon>
        <taxon>Rhizobium</taxon>
    </lineage>
</organism>
<gene>
    <name evidence="2" type="ORF">E9677_18245</name>
</gene>
<comment type="caution">
    <text evidence="2">The sequence shown here is derived from an EMBL/GenBank/DDBJ whole genome shotgun (WGS) entry which is preliminary data.</text>
</comment>
<dbReference type="Pfam" id="PF03050">
    <property type="entry name" value="DDE_Tnp_IS66"/>
    <property type="match status" value="1"/>
</dbReference>
<keyword evidence="3" id="KW-1185">Reference proteome</keyword>
<feature type="domain" description="Transposase IS66 central" evidence="1">
    <location>
        <begin position="6"/>
        <end position="53"/>
    </location>
</feature>